<dbReference type="GO" id="GO:0005886">
    <property type="term" value="C:plasma membrane"/>
    <property type="evidence" value="ECO:0007669"/>
    <property type="project" value="UniProtKB-SubCell"/>
</dbReference>
<dbReference type="Pfam" id="PF00009">
    <property type="entry name" value="GTP_EFTU"/>
    <property type="match status" value="1"/>
</dbReference>
<dbReference type="CDD" id="cd03699">
    <property type="entry name" value="EF4_II"/>
    <property type="match status" value="1"/>
</dbReference>
<comment type="subcellular location">
    <subcellularLocation>
        <location evidence="12">Cell membrane</location>
        <topology evidence="12">Peripheral membrane protein</topology>
        <orientation evidence="12">Cytoplasmic side</orientation>
    </subcellularLocation>
</comment>
<evidence type="ECO:0000256" key="2">
    <source>
        <dbReference type="ARBA" id="ARBA00022475"/>
    </source>
</evidence>
<dbReference type="InterPro" id="IPR038363">
    <property type="entry name" value="LepA_C_sf"/>
</dbReference>
<dbReference type="NCBIfam" id="TIGR01393">
    <property type="entry name" value="lepA"/>
    <property type="match status" value="1"/>
</dbReference>
<protein>
    <recommendedName>
        <fullName evidence="11 12">Elongation factor 4</fullName>
        <shortName evidence="12">EF-4</shortName>
        <ecNumber evidence="11 12">3.6.5.n1</ecNumber>
    </recommendedName>
    <alternativeName>
        <fullName evidence="12">Ribosomal back-translocase LepA</fullName>
    </alternativeName>
</protein>
<dbReference type="GO" id="GO:0045727">
    <property type="term" value="P:positive regulation of translation"/>
    <property type="evidence" value="ECO:0007669"/>
    <property type="project" value="UniProtKB-UniRule"/>
</dbReference>
<dbReference type="Pfam" id="PF03144">
    <property type="entry name" value="GTP_EFTU_D2"/>
    <property type="match status" value="1"/>
</dbReference>
<dbReference type="Pfam" id="PF06421">
    <property type="entry name" value="LepA_C"/>
    <property type="match status" value="1"/>
</dbReference>
<dbReference type="SUPFAM" id="SSF50447">
    <property type="entry name" value="Translation proteins"/>
    <property type="match status" value="1"/>
</dbReference>
<evidence type="ECO:0000256" key="12">
    <source>
        <dbReference type="HAMAP-Rule" id="MF_00071"/>
    </source>
</evidence>
<comment type="similarity">
    <text evidence="10">Belongs to the GTP-binding elongation factor family. LepA subfamily.</text>
</comment>
<keyword evidence="5 12" id="KW-0648">Protein biosynthesis</keyword>
<dbReference type="InterPro" id="IPR009000">
    <property type="entry name" value="Transl_B-barrel_sf"/>
</dbReference>
<evidence type="ECO:0000256" key="11">
    <source>
        <dbReference type="ARBA" id="ARBA00066744"/>
    </source>
</evidence>
<keyword evidence="14" id="KW-0251">Elongation factor</keyword>
<evidence type="ECO:0000256" key="1">
    <source>
        <dbReference type="ARBA" id="ARBA00005454"/>
    </source>
</evidence>
<sequence>MTQILHMDNIRNFCIIAHIDHGKSTLADRLLDVTHTVDKRDAQDQLLDQMDLERERGITIKLAPVSMKYSSGGKEYALHLIDTPGHVDFSYEVSRSLASVEGAILLVDATQGVEAQTLTNLYLALEHDLTVIPAINKIDLPSAQVPMVQRELMNLLGVKKEDILLVSGKTGQGVPELLDEVIKKIPPPKLSQSLGTRALVFDSLYDEYKGVIAYVRLFSGSIKKGDELILFQSTEKAEALEVGEFHPKLFPIPALHSGDIGYVVTGLRDVADIKVGDTITVASDPTATPLPGYKELQPMVFAGLYAKEGSEYAALREALERLKLNDASLQYEPDHSPALGFGFRCGFLGLLHLEVVSERLRREYDLDLVVTVPSVAYHVFLNEQGLRAWERKEKVNVSVFRDGFMTMSSALYLPDVSHIDHIEEPWVKLDIVTPKDSLGNVMELVASSKGVFNTTEFLDEERAIVKVEMPLASILIDFYDKLKSVTSGYASYHYDFLGYQIADVERLDILVAGELVDALASMVYRVDATRVGRAIVERLKDVLPRQLFEVKIQAAIGAKVLASSRIAPLRKDVTAKLYGGDVTRKRKLLEKQKKGKKRMRSQGRVDIPQSAYLAVLKR</sequence>
<dbReference type="GO" id="GO:0003924">
    <property type="term" value="F:GTPase activity"/>
    <property type="evidence" value="ECO:0007669"/>
    <property type="project" value="UniProtKB-UniRule"/>
</dbReference>
<dbReference type="GO" id="GO:0043022">
    <property type="term" value="F:ribosome binding"/>
    <property type="evidence" value="ECO:0007669"/>
    <property type="project" value="UniProtKB-UniRule"/>
</dbReference>
<dbReference type="CDD" id="cd01890">
    <property type="entry name" value="LepA"/>
    <property type="match status" value="1"/>
</dbReference>
<reference evidence="15" key="1">
    <citation type="submission" date="2017-09" db="EMBL/GenBank/DDBJ databases">
        <title>Depth-based differentiation of microbial function through sediment-hosted aquifers and enrichment of novel symbionts in the deep terrestrial subsurface.</title>
        <authorList>
            <person name="Probst A.J."/>
            <person name="Ladd B."/>
            <person name="Jarett J.K."/>
            <person name="Geller-Mcgrath D.E."/>
            <person name="Sieber C.M.K."/>
            <person name="Emerson J.B."/>
            <person name="Anantharaman K."/>
            <person name="Thomas B.C."/>
            <person name="Malmstrom R."/>
            <person name="Stieglmeier M."/>
            <person name="Klingl A."/>
            <person name="Woyke T."/>
            <person name="Ryan C.M."/>
            <person name="Banfield J.F."/>
        </authorList>
    </citation>
    <scope>NUCLEOTIDE SEQUENCE [LARGE SCALE GENOMIC DNA]</scope>
</reference>
<dbReference type="PROSITE" id="PS00301">
    <property type="entry name" value="G_TR_1"/>
    <property type="match status" value="1"/>
</dbReference>
<evidence type="ECO:0000256" key="8">
    <source>
        <dbReference type="ARBA" id="ARBA00050293"/>
    </source>
</evidence>
<keyword evidence="3 12" id="KW-0547">Nucleotide-binding</keyword>
<dbReference type="InterPro" id="IPR035654">
    <property type="entry name" value="LepA_IV"/>
</dbReference>
<dbReference type="Proteomes" id="UP000228711">
    <property type="component" value="Unassembled WGS sequence"/>
</dbReference>
<evidence type="ECO:0000256" key="10">
    <source>
        <dbReference type="ARBA" id="ARBA00061052"/>
    </source>
</evidence>
<dbReference type="Gene3D" id="2.40.30.10">
    <property type="entry name" value="Translation factors"/>
    <property type="match status" value="1"/>
</dbReference>
<keyword evidence="6 12" id="KW-0342">GTP-binding</keyword>
<dbReference type="FunFam" id="3.40.50.300:FF:000078">
    <property type="entry name" value="Elongation factor 4"/>
    <property type="match status" value="1"/>
</dbReference>
<dbReference type="SMART" id="SM00838">
    <property type="entry name" value="EFG_C"/>
    <property type="match status" value="1"/>
</dbReference>
<dbReference type="FunFam" id="2.40.30.10:FF:000015">
    <property type="entry name" value="Translation factor GUF1, mitochondrial"/>
    <property type="match status" value="1"/>
</dbReference>
<dbReference type="InterPro" id="IPR027417">
    <property type="entry name" value="P-loop_NTPase"/>
</dbReference>
<evidence type="ECO:0000256" key="3">
    <source>
        <dbReference type="ARBA" id="ARBA00022741"/>
    </source>
</evidence>
<dbReference type="FunFam" id="3.30.70.2570:FF:000001">
    <property type="entry name" value="Translation factor GUF1, mitochondrial"/>
    <property type="match status" value="1"/>
</dbReference>
<keyword evidence="7 12" id="KW-0472">Membrane</keyword>
<dbReference type="GO" id="GO:0003746">
    <property type="term" value="F:translation elongation factor activity"/>
    <property type="evidence" value="ECO:0007669"/>
    <property type="project" value="UniProtKB-UniRule"/>
</dbReference>
<evidence type="ECO:0000256" key="6">
    <source>
        <dbReference type="ARBA" id="ARBA00023134"/>
    </source>
</evidence>
<dbReference type="InterPro" id="IPR031157">
    <property type="entry name" value="G_TR_CS"/>
</dbReference>
<accession>A0A2H0YVT6</accession>
<dbReference type="EC" id="3.6.5.n1" evidence="11 12"/>
<dbReference type="PRINTS" id="PR00315">
    <property type="entry name" value="ELONGATNFCT"/>
</dbReference>
<dbReference type="HAMAP" id="MF_00071">
    <property type="entry name" value="LepA"/>
    <property type="match status" value="1"/>
</dbReference>
<dbReference type="PROSITE" id="PS51722">
    <property type="entry name" value="G_TR_2"/>
    <property type="match status" value="1"/>
</dbReference>
<dbReference type="Gene3D" id="3.30.70.870">
    <property type="entry name" value="Elongation Factor G (Translational Gtpase), domain 3"/>
    <property type="match status" value="1"/>
</dbReference>
<dbReference type="GO" id="GO:0005525">
    <property type="term" value="F:GTP binding"/>
    <property type="evidence" value="ECO:0007669"/>
    <property type="project" value="UniProtKB-UniRule"/>
</dbReference>
<proteinExistence type="inferred from homology"/>
<dbReference type="SUPFAM" id="SSF54980">
    <property type="entry name" value="EF-G C-terminal domain-like"/>
    <property type="match status" value="2"/>
</dbReference>
<comment type="caution">
    <text evidence="14">The sequence shown here is derived from an EMBL/GenBank/DDBJ whole genome shotgun (WGS) entry which is preliminary data.</text>
</comment>
<dbReference type="Gene3D" id="3.40.50.300">
    <property type="entry name" value="P-loop containing nucleotide triphosphate hydrolases"/>
    <property type="match status" value="1"/>
</dbReference>
<dbReference type="InterPro" id="IPR006297">
    <property type="entry name" value="EF-4"/>
</dbReference>
<dbReference type="InterPro" id="IPR005225">
    <property type="entry name" value="Small_GTP-bd"/>
</dbReference>
<evidence type="ECO:0000256" key="5">
    <source>
        <dbReference type="ARBA" id="ARBA00022917"/>
    </source>
</evidence>
<keyword evidence="2 12" id="KW-1003">Cell membrane</keyword>
<dbReference type="Gene3D" id="3.30.70.240">
    <property type="match status" value="1"/>
</dbReference>
<evidence type="ECO:0000256" key="4">
    <source>
        <dbReference type="ARBA" id="ARBA00022801"/>
    </source>
</evidence>
<dbReference type="InterPro" id="IPR000640">
    <property type="entry name" value="EFG_V-like"/>
</dbReference>
<evidence type="ECO:0000256" key="7">
    <source>
        <dbReference type="ARBA" id="ARBA00023136"/>
    </source>
</evidence>
<gene>
    <name evidence="12" type="primary">lepA</name>
    <name evidence="14" type="ORF">COT25_00915</name>
</gene>
<comment type="function">
    <text evidence="9 12">Required for accurate and efficient protein synthesis under certain stress conditions. May act as a fidelity factor of the translation reaction, by catalyzing a one-codon backward translocation of tRNAs on improperly translocated ribosomes. Back-translocation proceeds from a post-translocation (POST) complex to a pre-translocation (PRE) complex, thus giving elongation factor G a second chance to translocate the tRNAs correctly. Binds to ribosomes in a GTP-dependent manner.</text>
</comment>
<dbReference type="Pfam" id="PF00679">
    <property type="entry name" value="EFG_C"/>
    <property type="match status" value="1"/>
</dbReference>
<dbReference type="NCBIfam" id="TIGR00231">
    <property type="entry name" value="small_GTP"/>
    <property type="match status" value="1"/>
</dbReference>
<dbReference type="CDD" id="cd03709">
    <property type="entry name" value="lepA_C"/>
    <property type="match status" value="1"/>
</dbReference>
<dbReference type="PANTHER" id="PTHR43512">
    <property type="entry name" value="TRANSLATION FACTOR GUF1-RELATED"/>
    <property type="match status" value="1"/>
</dbReference>
<dbReference type="CDD" id="cd16260">
    <property type="entry name" value="EF4_III"/>
    <property type="match status" value="1"/>
</dbReference>
<comment type="similarity">
    <text evidence="1 12">Belongs to the TRAFAC class translation factor GTPase superfamily. Classic translation factor GTPase family. LepA subfamily.</text>
</comment>
<evidence type="ECO:0000256" key="9">
    <source>
        <dbReference type="ARBA" id="ARBA00057626"/>
    </source>
</evidence>
<dbReference type="Gene3D" id="3.30.70.2570">
    <property type="entry name" value="Elongation factor 4, C-terminal domain"/>
    <property type="match status" value="1"/>
</dbReference>
<organism evidence="14 15">
    <name type="scientific">Candidatus Kerfeldbacteria bacterium CG08_land_8_20_14_0_20_42_7</name>
    <dbReference type="NCBI Taxonomy" id="2014245"/>
    <lineage>
        <taxon>Bacteria</taxon>
        <taxon>Candidatus Kerfeldiibacteriota</taxon>
    </lineage>
</organism>
<dbReference type="InterPro" id="IPR013842">
    <property type="entry name" value="LepA_CTD"/>
</dbReference>
<name>A0A2H0YVT6_9BACT</name>
<feature type="domain" description="Tr-type G" evidence="13">
    <location>
        <begin position="8"/>
        <end position="189"/>
    </location>
</feature>
<dbReference type="AlphaFoldDB" id="A0A2H0YVT6"/>
<dbReference type="InterPro" id="IPR004161">
    <property type="entry name" value="EFTu-like_2"/>
</dbReference>
<comment type="catalytic activity">
    <reaction evidence="8 12">
        <text>GTP + H2O = GDP + phosphate + H(+)</text>
        <dbReference type="Rhea" id="RHEA:19669"/>
        <dbReference type="ChEBI" id="CHEBI:15377"/>
        <dbReference type="ChEBI" id="CHEBI:15378"/>
        <dbReference type="ChEBI" id="CHEBI:37565"/>
        <dbReference type="ChEBI" id="CHEBI:43474"/>
        <dbReference type="ChEBI" id="CHEBI:58189"/>
        <dbReference type="EC" id="3.6.5.n1"/>
    </reaction>
</comment>
<dbReference type="EMBL" id="PEXV01000036">
    <property type="protein sequence ID" value="PIS41843.1"/>
    <property type="molecule type" value="Genomic_DNA"/>
</dbReference>
<feature type="binding site" evidence="12">
    <location>
        <begin position="136"/>
        <end position="139"/>
    </location>
    <ligand>
        <name>GTP</name>
        <dbReference type="ChEBI" id="CHEBI:37565"/>
    </ligand>
</feature>
<evidence type="ECO:0000259" key="13">
    <source>
        <dbReference type="PROSITE" id="PS51722"/>
    </source>
</evidence>
<feature type="binding site" evidence="12">
    <location>
        <begin position="20"/>
        <end position="25"/>
    </location>
    <ligand>
        <name>GTP</name>
        <dbReference type="ChEBI" id="CHEBI:37565"/>
    </ligand>
</feature>
<dbReference type="InterPro" id="IPR035647">
    <property type="entry name" value="EFG_III/V"/>
</dbReference>
<dbReference type="PANTHER" id="PTHR43512:SF4">
    <property type="entry name" value="TRANSLATION FACTOR GUF1 HOMOLOG, CHLOROPLASTIC"/>
    <property type="match status" value="1"/>
</dbReference>
<evidence type="ECO:0000313" key="15">
    <source>
        <dbReference type="Proteomes" id="UP000228711"/>
    </source>
</evidence>
<keyword evidence="4 12" id="KW-0378">Hydrolase</keyword>
<dbReference type="SUPFAM" id="SSF52540">
    <property type="entry name" value="P-loop containing nucleoside triphosphate hydrolases"/>
    <property type="match status" value="1"/>
</dbReference>
<dbReference type="InterPro" id="IPR000795">
    <property type="entry name" value="T_Tr_GTP-bd_dom"/>
</dbReference>
<dbReference type="FunFam" id="3.30.70.870:FF:000004">
    <property type="entry name" value="Translation factor GUF1, mitochondrial"/>
    <property type="match status" value="1"/>
</dbReference>
<evidence type="ECO:0000313" key="14">
    <source>
        <dbReference type="EMBL" id="PIS41843.1"/>
    </source>
</evidence>